<name>A0A0A1SU51_9HYPO</name>
<dbReference type="InterPro" id="IPR021848">
    <property type="entry name" value="HODM_asu-like"/>
</dbReference>
<keyword evidence="3" id="KW-1185">Reference proteome</keyword>
<feature type="transmembrane region" description="Helical" evidence="1">
    <location>
        <begin position="12"/>
        <end position="33"/>
    </location>
</feature>
<proteinExistence type="predicted"/>
<accession>A0A0A1SU51</accession>
<dbReference type="OrthoDB" id="4835445at2759"/>
<keyword evidence="1" id="KW-0812">Transmembrane</keyword>
<dbReference type="AlphaFoldDB" id="A0A0A1SU51"/>
<reference evidence="2 3" key="1">
    <citation type="journal article" date="2015" name="Genome Announc.">
        <title>Draft Genome Sequence and Gene Annotation of the Entomopathogenic Fungus Verticillium hemipterigenum.</title>
        <authorList>
            <person name="Horn F."/>
            <person name="Habel A."/>
            <person name="Scharf D.H."/>
            <person name="Dworschak J."/>
            <person name="Brakhage A.A."/>
            <person name="Guthke R."/>
            <person name="Hertweck C."/>
            <person name="Linde J."/>
        </authorList>
    </citation>
    <scope>NUCLEOTIDE SEQUENCE [LARGE SCALE GENOMIC DNA]</scope>
</reference>
<evidence type="ECO:0008006" key="4">
    <source>
        <dbReference type="Google" id="ProtNLM"/>
    </source>
</evidence>
<evidence type="ECO:0000313" key="2">
    <source>
        <dbReference type="EMBL" id="CEJ86152.1"/>
    </source>
</evidence>
<evidence type="ECO:0000313" key="3">
    <source>
        <dbReference type="Proteomes" id="UP000039046"/>
    </source>
</evidence>
<dbReference type="HOGENOM" id="CLU_025462_0_2_1"/>
<protein>
    <recommendedName>
        <fullName evidence="4">Alpha-1,2-mannosyltransferase</fullName>
    </recommendedName>
</protein>
<dbReference type="Proteomes" id="UP000039046">
    <property type="component" value="Unassembled WGS sequence"/>
</dbReference>
<keyword evidence="1" id="KW-1133">Transmembrane helix</keyword>
<keyword evidence="1" id="KW-0472">Membrane</keyword>
<dbReference type="Pfam" id="PF11927">
    <property type="entry name" value="HODM_asu-like"/>
    <property type="match status" value="1"/>
</dbReference>
<organism evidence="2 3">
    <name type="scientific">[Torrubiella] hemipterigena</name>
    <dbReference type="NCBI Taxonomy" id="1531966"/>
    <lineage>
        <taxon>Eukaryota</taxon>
        <taxon>Fungi</taxon>
        <taxon>Dikarya</taxon>
        <taxon>Ascomycota</taxon>
        <taxon>Pezizomycotina</taxon>
        <taxon>Sordariomycetes</taxon>
        <taxon>Hypocreomycetidae</taxon>
        <taxon>Hypocreales</taxon>
        <taxon>Clavicipitaceae</taxon>
        <taxon>Clavicipitaceae incertae sedis</taxon>
        <taxon>'Torrubiella' clade</taxon>
    </lineage>
</organism>
<gene>
    <name evidence="2" type="ORF">VHEMI04024</name>
</gene>
<evidence type="ECO:0000256" key="1">
    <source>
        <dbReference type="SAM" id="Phobius"/>
    </source>
</evidence>
<dbReference type="EMBL" id="CDHN01000002">
    <property type="protein sequence ID" value="CEJ86152.1"/>
    <property type="molecule type" value="Genomic_DNA"/>
</dbReference>
<sequence length="401" mass="46876">MDFRLEMLYFPGLKWEILLCICAGFLVVFYNLCKQYLQPNRYQNPEKETKHSRDKPHGEFKMPVPPAYPGWSLKTTKPLPYRAFRYGPKYNVTMGLRVVAPIDWIELDNQFPKFHADKAARIIERGEQCIKTHEEAFSAAVELLEELTEYLPARYPSLYQKTATGIRNLWSGESFNIQGRLLQEDPMVICSRLVQDDLALMIEQPDGQYRLLAGSILLAGFWRLSDKFGMTLSDIHTSGHVPHFHEKLEGGMLKFFQRLKCDKFYARNNYFIQVDESLPWSYSIGDEDSPALSWSTAEKNKAIEHHWFRSERQTLRRLPKTKAICFTIRTYFHPITDIVKEDHVPGRLASAVRSWDDWVAEYKGREKYEQVLLEYLDRKHKEQLCDGLGPVSEDTTEGYPW</sequence>
<dbReference type="STRING" id="1531966.A0A0A1SU51"/>